<dbReference type="Proteomes" id="UP000887565">
    <property type="component" value="Unplaced"/>
</dbReference>
<protein>
    <submittedName>
        <fullName evidence="2">Uncharacterized protein</fullName>
    </submittedName>
</protein>
<dbReference type="AlphaFoldDB" id="A0A915KYH1"/>
<keyword evidence="1" id="KW-1185">Reference proteome</keyword>
<organism evidence="1 2">
    <name type="scientific">Romanomermis culicivorax</name>
    <name type="common">Nematode worm</name>
    <dbReference type="NCBI Taxonomy" id="13658"/>
    <lineage>
        <taxon>Eukaryota</taxon>
        <taxon>Metazoa</taxon>
        <taxon>Ecdysozoa</taxon>
        <taxon>Nematoda</taxon>
        <taxon>Enoplea</taxon>
        <taxon>Dorylaimia</taxon>
        <taxon>Mermithida</taxon>
        <taxon>Mermithoidea</taxon>
        <taxon>Mermithidae</taxon>
        <taxon>Romanomermis</taxon>
    </lineage>
</organism>
<evidence type="ECO:0000313" key="2">
    <source>
        <dbReference type="WBParaSite" id="nRc.2.0.1.t43529-RA"/>
    </source>
</evidence>
<evidence type="ECO:0000313" key="1">
    <source>
        <dbReference type="Proteomes" id="UP000887565"/>
    </source>
</evidence>
<reference evidence="2" key="1">
    <citation type="submission" date="2022-11" db="UniProtKB">
        <authorList>
            <consortium name="WormBaseParasite"/>
        </authorList>
    </citation>
    <scope>IDENTIFICATION</scope>
</reference>
<dbReference type="WBParaSite" id="nRc.2.0.1.t43529-RA">
    <property type="protein sequence ID" value="nRc.2.0.1.t43529-RA"/>
    <property type="gene ID" value="nRc.2.0.1.g43529"/>
</dbReference>
<proteinExistence type="predicted"/>
<name>A0A915KYH1_ROMCU</name>
<sequence length="98" mass="11486">MKSVLKNSSFNVREYRNPKIFRALDAAMPSKEKWIGYKLVRKSWWVAKGCKKCRIYNYLEFIKRWANLCCCQDVVHLVPVSVSYAQIHVTDAQENNAT</sequence>
<accession>A0A915KYH1</accession>